<dbReference type="EMBL" id="PFPO01000071">
    <property type="protein sequence ID" value="PIZ98715.1"/>
    <property type="molecule type" value="Genomic_DNA"/>
</dbReference>
<keyword evidence="7" id="KW-0239">DNA-directed DNA polymerase</keyword>
<proteinExistence type="predicted"/>
<evidence type="ECO:0000313" key="10">
    <source>
        <dbReference type="EMBL" id="PIZ98715.1"/>
    </source>
</evidence>
<accession>A0A2M7VDZ4</accession>
<dbReference type="Pfam" id="PF02811">
    <property type="entry name" value="PHP"/>
    <property type="match status" value="1"/>
</dbReference>
<dbReference type="Pfam" id="PF14579">
    <property type="entry name" value="HHH_6"/>
    <property type="match status" value="1"/>
</dbReference>
<keyword evidence="5" id="KW-0548">Nucleotidyltransferase</keyword>
<dbReference type="InterPro" id="IPR004365">
    <property type="entry name" value="NA-bd_OB_tRNA"/>
</dbReference>
<dbReference type="Gene3D" id="1.10.150.870">
    <property type="match status" value="1"/>
</dbReference>
<dbReference type="GO" id="GO:0006260">
    <property type="term" value="P:DNA replication"/>
    <property type="evidence" value="ECO:0007669"/>
    <property type="project" value="UniProtKB-KW"/>
</dbReference>
<dbReference type="NCBIfam" id="NF005298">
    <property type="entry name" value="PRK06826.1"/>
    <property type="match status" value="1"/>
</dbReference>
<dbReference type="InterPro" id="IPR004805">
    <property type="entry name" value="DnaE2/DnaE/PolC"/>
</dbReference>
<dbReference type="InterPro" id="IPR040982">
    <property type="entry name" value="DNA_pol3_finger"/>
</dbReference>
<evidence type="ECO:0000256" key="4">
    <source>
        <dbReference type="ARBA" id="ARBA00022679"/>
    </source>
</evidence>
<evidence type="ECO:0000256" key="1">
    <source>
        <dbReference type="ARBA" id="ARBA00004496"/>
    </source>
</evidence>
<feature type="domain" description="Polymerase/histidinol phosphatase N-terminal" evidence="9">
    <location>
        <begin position="1"/>
        <end position="66"/>
    </location>
</feature>
<dbReference type="EC" id="2.7.7.7" evidence="2"/>
<evidence type="ECO:0000256" key="8">
    <source>
        <dbReference type="ARBA" id="ARBA00049244"/>
    </source>
</evidence>
<dbReference type="SUPFAM" id="SSF89550">
    <property type="entry name" value="PHP domain-like"/>
    <property type="match status" value="1"/>
</dbReference>
<dbReference type="GO" id="GO:0003676">
    <property type="term" value="F:nucleic acid binding"/>
    <property type="evidence" value="ECO:0007669"/>
    <property type="project" value="InterPro"/>
</dbReference>
<evidence type="ECO:0000256" key="5">
    <source>
        <dbReference type="ARBA" id="ARBA00022695"/>
    </source>
</evidence>
<evidence type="ECO:0000256" key="3">
    <source>
        <dbReference type="ARBA" id="ARBA00019114"/>
    </source>
</evidence>
<protein>
    <recommendedName>
        <fullName evidence="3">DNA polymerase III subunit alpha</fullName>
        <ecNumber evidence="2">2.7.7.7</ecNumber>
    </recommendedName>
</protein>
<evidence type="ECO:0000256" key="7">
    <source>
        <dbReference type="ARBA" id="ARBA00022932"/>
    </source>
</evidence>
<reference evidence="11" key="1">
    <citation type="submission" date="2017-09" db="EMBL/GenBank/DDBJ databases">
        <title>Depth-based differentiation of microbial function through sediment-hosted aquifers and enrichment of novel symbionts in the deep terrestrial subsurface.</title>
        <authorList>
            <person name="Probst A.J."/>
            <person name="Ladd B."/>
            <person name="Jarett J.K."/>
            <person name="Geller-Mcgrath D.E."/>
            <person name="Sieber C.M.K."/>
            <person name="Emerson J.B."/>
            <person name="Anantharaman K."/>
            <person name="Thomas B.C."/>
            <person name="Malmstrom R."/>
            <person name="Stieglmeier M."/>
            <person name="Klingl A."/>
            <person name="Woyke T."/>
            <person name="Ryan C.M."/>
            <person name="Banfield J.F."/>
        </authorList>
    </citation>
    <scope>NUCLEOTIDE SEQUENCE [LARGE SCALE GENOMIC DNA]</scope>
</reference>
<dbReference type="GO" id="GO:0005737">
    <property type="term" value="C:cytoplasm"/>
    <property type="evidence" value="ECO:0007669"/>
    <property type="project" value="UniProtKB-SubCell"/>
</dbReference>
<feature type="non-terminal residue" evidence="10">
    <location>
        <position position="1"/>
    </location>
</feature>
<dbReference type="InterPro" id="IPR016195">
    <property type="entry name" value="Pol/histidinol_Pase-like"/>
</dbReference>
<evidence type="ECO:0000256" key="6">
    <source>
        <dbReference type="ARBA" id="ARBA00022705"/>
    </source>
</evidence>
<dbReference type="NCBIfam" id="TIGR00594">
    <property type="entry name" value="polc"/>
    <property type="match status" value="1"/>
</dbReference>
<sequence length="1132" mass="128241">LHTHSHYSLLDGLAKIPDLVKKATQYQMPALAITDHGVMYGAVEFYQKALAAGIKPIIGVEAYVAPHGHTQKRPKVDERPYHLILLARNNEGYKNLLKLVSIAHLDGYYYKPRIDSQLLEQHCQGLIALTACLQGEIPRTLQAGRYQQAKDLAQKYQALFGPDHFYLELQDHPNLEQQPKVNQQLIELGRELSIPLVATNDIHYLEAADNLPHDILICLQTKRKMSDTSRMSYLNEDYSFRSPEKMKASFAHVPEAITNTLRIAEMCNVELDFKTTHLPFYELPTSITAEDYLKDLCLRGLEKKYGENITTEIQDRLDYELSIINKTGFASYFLIVQDFINWAKNNGVVVGPGRGSAAGSIVSYLTGITNLDPLKYNLLFERFLNPERISMPDIDTDFSDARRDDVIRYVANKYGHDHVAQIITFGTMAARVAIRDVGRVLGYSYGYCDRIAKLIPMFTDLETAITTIPELKEMYSHDPEAKKLIDLAKRMEGVSRHTSTHACGVLITKSTLSDYVPLQYASSSDQTIVSQYSLHPIEDLGLLKMDFLGLRNLTLIETTIEIIHKTIDVLLDIDQIPLTDKKTFRLFQKGETTGVFQFESAGMKRYLKQLKPTELEDIIAMVALYRPGPMELIPNYIDSKKGKHKPFYLHPKLEPILQKTHGIVIYQEQIMELARELAGFTYGEADVLRKAVGKKIKELLEKQERKMIDGMISNGINQSIAQKIWEFILPFARYGFNRSHAACYALIAYQTAYLKANYPAQFMAALLTSDLNNTDKIAMEIAECEKMGIRVLPPDINQSYRIFTVVKEQLDKNEPVIRFGLAAIKNVGHNIASAIISERRAKQEYSNLTDFLLRLQNKDLNKKSLESLIKAGAFDCFDDRDRLITNLDKLLAFNKKNVEKKNQNSLFADAPILAAPKLTLLDTTPTTRQQRLAWEKEFLGIYLSDHPLNDYKEYLDQEVMTIHDVLQLNNNKHTCCAGVITKINKIITTAGKPMLFALLEDPTSSVEVIVFTDQLAKSLGIWEEERIVWLKGRISTKDGVNKIICEEVELLQNRKNNNTVKSLTLKLPAQLKKESITQLKELLSSHPGTVPVLIQIADNAKANSSSYKIKIDQALLVLLEKIVGANNILLDK</sequence>
<gene>
    <name evidence="10" type="ORF">COX77_03570</name>
</gene>
<dbReference type="InterPro" id="IPR003141">
    <property type="entry name" value="Pol/His_phosphatase_N"/>
</dbReference>
<dbReference type="NCBIfam" id="NF004226">
    <property type="entry name" value="PRK05673.1"/>
    <property type="match status" value="1"/>
</dbReference>
<dbReference type="InterPro" id="IPR041931">
    <property type="entry name" value="DNA_pol3_alpha_thumb_dom"/>
</dbReference>
<dbReference type="CDD" id="cd04485">
    <property type="entry name" value="DnaE_OBF"/>
    <property type="match status" value="1"/>
</dbReference>
<dbReference type="SMART" id="SM00481">
    <property type="entry name" value="POLIIIAc"/>
    <property type="match status" value="1"/>
</dbReference>
<dbReference type="GO" id="GO:0003887">
    <property type="term" value="F:DNA-directed DNA polymerase activity"/>
    <property type="evidence" value="ECO:0007669"/>
    <property type="project" value="UniProtKB-KW"/>
</dbReference>
<dbReference type="Pfam" id="PF17657">
    <property type="entry name" value="DNA_pol3_finger"/>
    <property type="match status" value="1"/>
</dbReference>
<keyword evidence="4" id="KW-0808">Transferase</keyword>
<dbReference type="AlphaFoldDB" id="A0A2M7VDZ4"/>
<evidence type="ECO:0000259" key="9">
    <source>
        <dbReference type="SMART" id="SM00481"/>
    </source>
</evidence>
<name>A0A2M7VDZ4_9BACT</name>
<organism evidence="10 11">
    <name type="scientific">Candidatus Komeilibacteria bacterium CG_4_10_14_0_2_um_filter_37_10</name>
    <dbReference type="NCBI Taxonomy" id="1974470"/>
    <lineage>
        <taxon>Bacteria</taxon>
        <taxon>Candidatus Komeiliibacteriota</taxon>
    </lineage>
</organism>
<comment type="catalytic activity">
    <reaction evidence="8">
        <text>DNA(n) + a 2'-deoxyribonucleoside 5'-triphosphate = DNA(n+1) + diphosphate</text>
        <dbReference type="Rhea" id="RHEA:22508"/>
        <dbReference type="Rhea" id="RHEA-COMP:17339"/>
        <dbReference type="Rhea" id="RHEA-COMP:17340"/>
        <dbReference type="ChEBI" id="CHEBI:33019"/>
        <dbReference type="ChEBI" id="CHEBI:61560"/>
        <dbReference type="ChEBI" id="CHEBI:173112"/>
        <dbReference type="EC" id="2.7.7.7"/>
    </reaction>
</comment>
<evidence type="ECO:0000313" key="11">
    <source>
        <dbReference type="Proteomes" id="UP000230405"/>
    </source>
</evidence>
<dbReference type="PANTHER" id="PTHR32294:SF0">
    <property type="entry name" value="DNA POLYMERASE III SUBUNIT ALPHA"/>
    <property type="match status" value="1"/>
</dbReference>
<comment type="subcellular location">
    <subcellularLocation>
        <location evidence="1">Cytoplasm</location>
    </subcellularLocation>
</comment>
<dbReference type="CDD" id="cd12113">
    <property type="entry name" value="PHP_PolIIIA_DnaE3"/>
    <property type="match status" value="1"/>
</dbReference>
<dbReference type="GO" id="GO:0008408">
    <property type="term" value="F:3'-5' exonuclease activity"/>
    <property type="evidence" value="ECO:0007669"/>
    <property type="project" value="InterPro"/>
</dbReference>
<comment type="caution">
    <text evidence="10">The sequence shown here is derived from an EMBL/GenBank/DDBJ whole genome shotgun (WGS) entry which is preliminary data.</text>
</comment>
<keyword evidence="6" id="KW-0235">DNA replication</keyword>
<dbReference type="Proteomes" id="UP000230405">
    <property type="component" value="Unassembled WGS sequence"/>
</dbReference>
<dbReference type="Gene3D" id="1.10.10.1600">
    <property type="entry name" value="Bacterial DNA polymerase III alpha subunit, thumb domain"/>
    <property type="match status" value="1"/>
</dbReference>
<dbReference type="Gene3D" id="3.20.20.140">
    <property type="entry name" value="Metal-dependent hydrolases"/>
    <property type="match status" value="1"/>
</dbReference>
<evidence type="ECO:0000256" key="2">
    <source>
        <dbReference type="ARBA" id="ARBA00012417"/>
    </source>
</evidence>
<dbReference type="InterPro" id="IPR029460">
    <property type="entry name" value="DNAPol_HHH"/>
</dbReference>
<dbReference type="Pfam" id="PF01336">
    <property type="entry name" value="tRNA_anti-codon"/>
    <property type="match status" value="1"/>
</dbReference>
<dbReference type="InterPro" id="IPR004013">
    <property type="entry name" value="PHP_dom"/>
</dbReference>
<dbReference type="InterPro" id="IPR011708">
    <property type="entry name" value="DNA_pol3_alpha_NTPase_dom"/>
</dbReference>
<dbReference type="Pfam" id="PF07733">
    <property type="entry name" value="DNA_pol3_alpha"/>
    <property type="match status" value="1"/>
</dbReference>
<dbReference type="PANTHER" id="PTHR32294">
    <property type="entry name" value="DNA POLYMERASE III SUBUNIT ALPHA"/>
    <property type="match status" value="1"/>
</dbReference>